<dbReference type="AlphaFoldDB" id="A0AA92TNH3"/>
<organism evidence="1 2">
    <name type="scientific">Segatella copri</name>
    <dbReference type="NCBI Taxonomy" id="165179"/>
    <lineage>
        <taxon>Bacteria</taxon>
        <taxon>Pseudomonadati</taxon>
        <taxon>Bacteroidota</taxon>
        <taxon>Bacteroidia</taxon>
        <taxon>Bacteroidales</taxon>
        <taxon>Prevotellaceae</taxon>
        <taxon>Segatella</taxon>
    </lineage>
</organism>
<dbReference type="Proteomes" id="UP000286113">
    <property type="component" value="Unassembled WGS sequence"/>
</dbReference>
<evidence type="ECO:0000313" key="2">
    <source>
        <dbReference type="Proteomes" id="UP000286113"/>
    </source>
</evidence>
<evidence type="ECO:0000313" key="1">
    <source>
        <dbReference type="EMBL" id="RGS48725.1"/>
    </source>
</evidence>
<accession>A0AA92TNH3</accession>
<gene>
    <name evidence="1" type="ORF">DWX90_01970</name>
</gene>
<protein>
    <submittedName>
        <fullName evidence="1">Uncharacterized protein</fullName>
    </submittedName>
</protein>
<proteinExistence type="predicted"/>
<comment type="caution">
    <text evidence="1">The sequence shown here is derived from an EMBL/GenBank/DDBJ whole genome shotgun (WGS) entry which is preliminary data.</text>
</comment>
<name>A0AA92TNH3_9BACT</name>
<dbReference type="EMBL" id="QRVN01000002">
    <property type="protein sequence ID" value="RGS48725.1"/>
    <property type="molecule type" value="Genomic_DNA"/>
</dbReference>
<reference evidence="1 2" key="1">
    <citation type="submission" date="2018-08" db="EMBL/GenBank/DDBJ databases">
        <title>A genome reference for cultivated species of the human gut microbiota.</title>
        <authorList>
            <person name="Zou Y."/>
            <person name="Xue W."/>
            <person name="Luo G."/>
        </authorList>
    </citation>
    <scope>NUCLEOTIDE SEQUENCE [LARGE SCALE GENOMIC DNA]</scope>
    <source>
        <strain evidence="1 2">AF22-1</strain>
    </source>
</reference>
<sequence length="68" mass="7630">MKHAATPTAPMSVPQITNKVAILMFSAKYPDTNIPNKEESVLRLNIKENVRPRISEAIFCWTTAMNKA</sequence>